<feature type="domain" description="Rhodanese" evidence="2">
    <location>
        <begin position="18"/>
        <end position="105"/>
    </location>
</feature>
<dbReference type="STRING" id="1052260.SAMN05660199_03054"/>
<sequence>MGCVTMPQQVPTVPAHEVPEDAVVLDVREDDEWVAGHIEGATHIPMGQVPARLDDLPEGDPLYVTCRGGGRSARVAAWLNQNGYDAVNVGGGMGSWQDAGRPMVSETGSAPTVA</sequence>
<dbReference type="SUPFAM" id="SSF52821">
    <property type="entry name" value="Rhodanese/Cell cycle control phosphatase"/>
    <property type="match status" value="1"/>
</dbReference>
<dbReference type="InterPro" id="IPR001763">
    <property type="entry name" value="Rhodanese-like_dom"/>
</dbReference>
<name>A0A1H0PEF8_9ACTN</name>
<keyword evidence="4" id="KW-1185">Reference proteome</keyword>
<feature type="region of interest" description="Disordered" evidence="1">
    <location>
        <begin position="95"/>
        <end position="114"/>
    </location>
</feature>
<organism evidence="3 4">
    <name type="scientific">Klenkia soli</name>
    <dbReference type="NCBI Taxonomy" id="1052260"/>
    <lineage>
        <taxon>Bacteria</taxon>
        <taxon>Bacillati</taxon>
        <taxon>Actinomycetota</taxon>
        <taxon>Actinomycetes</taxon>
        <taxon>Geodermatophilales</taxon>
        <taxon>Geodermatophilaceae</taxon>
        <taxon>Klenkia</taxon>
    </lineage>
</organism>
<dbReference type="Proteomes" id="UP000199088">
    <property type="component" value="Unassembled WGS sequence"/>
</dbReference>
<dbReference type="SMART" id="SM00450">
    <property type="entry name" value="RHOD"/>
    <property type="match status" value="1"/>
</dbReference>
<dbReference type="Gene3D" id="3.40.250.10">
    <property type="entry name" value="Rhodanese-like domain"/>
    <property type="match status" value="1"/>
</dbReference>
<keyword evidence="3" id="KW-0808">Transferase</keyword>
<dbReference type="Pfam" id="PF00581">
    <property type="entry name" value="Rhodanese"/>
    <property type="match status" value="1"/>
</dbReference>
<dbReference type="EMBL" id="FNIR01000009">
    <property type="protein sequence ID" value="SDP03029.1"/>
    <property type="molecule type" value="Genomic_DNA"/>
</dbReference>
<proteinExistence type="predicted"/>
<dbReference type="InterPro" id="IPR036873">
    <property type="entry name" value="Rhodanese-like_dom_sf"/>
</dbReference>
<dbReference type="InterPro" id="IPR050229">
    <property type="entry name" value="GlpE_sulfurtransferase"/>
</dbReference>
<evidence type="ECO:0000256" key="1">
    <source>
        <dbReference type="SAM" id="MobiDB-lite"/>
    </source>
</evidence>
<evidence type="ECO:0000259" key="2">
    <source>
        <dbReference type="PROSITE" id="PS50206"/>
    </source>
</evidence>
<dbReference type="CDD" id="cd00158">
    <property type="entry name" value="RHOD"/>
    <property type="match status" value="1"/>
</dbReference>
<dbReference type="PROSITE" id="PS50206">
    <property type="entry name" value="RHODANESE_3"/>
    <property type="match status" value="1"/>
</dbReference>
<dbReference type="AlphaFoldDB" id="A0A1H0PEF8"/>
<dbReference type="GO" id="GO:0016740">
    <property type="term" value="F:transferase activity"/>
    <property type="evidence" value="ECO:0007669"/>
    <property type="project" value="UniProtKB-KW"/>
</dbReference>
<evidence type="ECO:0000313" key="3">
    <source>
        <dbReference type="EMBL" id="SDP03029.1"/>
    </source>
</evidence>
<protein>
    <submittedName>
        <fullName evidence="3">Rhodanese-related sulfurtransferase</fullName>
    </submittedName>
</protein>
<dbReference type="PANTHER" id="PTHR43031:SF17">
    <property type="entry name" value="SULFURTRANSFERASE YTWF-RELATED"/>
    <property type="match status" value="1"/>
</dbReference>
<reference evidence="4" key="1">
    <citation type="submission" date="2016-10" db="EMBL/GenBank/DDBJ databases">
        <authorList>
            <person name="Varghese N."/>
            <person name="Submissions S."/>
        </authorList>
    </citation>
    <scope>NUCLEOTIDE SEQUENCE [LARGE SCALE GENOMIC DNA]</scope>
    <source>
        <strain evidence="4">DSM 45843</strain>
    </source>
</reference>
<dbReference type="OrthoDB" id="9800872at2"/>
<gene>
    <name evidence="3" type="ORF">SAMN05660199_03054</name>
</gene>
<dbReference type="PANTHER" id="PTHR43031">
    <property type="entry name" value="FAD-DEPENDENT OXIDOREDUCTASE"/>
    <property type="match status" value="1"/>
</dbReference>
<accession>A0A1H0PEF8</accession>
<evidence type="ECO:0000313" key="4">
    <source>
        <dbReference type="Proteomes" id="UP000199088"/>
    </source>
</evidence>